<sequence>MQQLVQEPLLHWALRSFLAVLFATAALSKLTGMEEFYGVVRNFRLLPDALARAVAMVLPVAELAVAAGLLITPLAGPAALAAALLLAGFGLAIAINVLRGRTQIDCGCFRNGMKQRISWAMVGRNAVLSAMALAAALALPGARAAGVVDAATGIIAGLVLILLYLSASMLGGLPARRPSTAAVKGR</sequence>
<evidence type="ECO:0000256" key="6">
    <source>
        <dbReference type="ARBA" id="ARBA00022989"/>
    </source>
</evidence>
<evidence type="ECO:0000256" key="5">
    <source>
        <dbReference type="ARBA" id="ARBA00022692"/>
    </source>
</evidence>
<keyword evidence="5 8" id="KW-0812">Transmembrane</keyword>
<feature type="transmembrane region" description="Helical" evidence="8">
    <location>
        <begin position="78"/>
        <end position="98"/>
    </location>
</feature>
<feature type="transmembrane region" description="Helical" evidence="8">
    <location>
        <begin position="119"/>
        <end position="139"/>
    </location>
</feature>
<dbReference type="InterPro" id="IPR009908">
    <property type="entry name" value="Methylamine_util_MauE"/>
</dbReference>
<comment type="function">
    <text evidence="1">May be specifically involved in the processing, transport, and/or maturation of the MADH beta-subunit.</text>
</comment>
<dbReference type="Pfam" id="PF07291">
    <property type="entry name" value="MauE"/>
    <property type="match status" value="1"/>
</dbReference>
<dbReference type="OrthoDB" id="4462029at2"/>
<comment type="pathway">
    <text evidence="3">One-carbon metabolism; methylamine degradation.</text>
</comment>
<accession>A0A1M7HFX0</accession>
<comment type="subcellular location">
    <subcellularLocation>
        <location evidence="2">Membrane</location>
        <topology evidence="2">Multi-pass membrane protein</topology>
    </subcellularLocation>
</comment>
<feature type="transmembrane region" description="Helical" evidence="8">
    <location>
        <begin position="145"/>
        <end position="167"/>
    </location>
</feature>
<keyword evidence="7 8" id="KW-0472">Membrane</keyword>
<evidence type="ECO:0000256" key="1">
    <source>
        <dbReference type="ARBA" id="ARBA00003475"/>
    </source>
</evidence>
<reference evidence="11" key="1">
    <citation type="submission" date="2016-11" db="EMBL/GenBank/DDBJ databases">
        <authorList>
            <person name="Varghese N."/>
            <person name="Submissions S."/>
        </authorList>
    </citation>
    <scope>NUCLEOTIDE SEQUENCE [LARGE SCALE GENOMIC DNA]</scope>
    <source>
        <strain evidence="11">DSM 6637</strain>
    </source>
</reference>
<dbReference type="UniPathway" id="UPA00895"/>
<feature type="transmembrane region" description="Helical" evidence="8">
    <location>
        <begin position="49"/>
        <end position="72"/>
    </location>
</feature>
<dbReference type="Proteomes" id="UP000184444">
    <property type="component" value="Unassembled WGS sequence"/>
</dbReference>
<keyword evidence="11" id="KW-1185">Reference proteome</keyword>
<protein>
    <recommendedName>
        <fullName evidence="4">Methylamine utilization protein MauE</fullName>
    </recommendedName>
</protein>
<keyword evidence="6 8" id="KW-1133">Transmembrane helix</keyword>
<evidence type="ECO:0000256" key="8">
    <source>
        <dbReference type="SAM" id="Phobius"/>
    </source>
</evidence>
<feature type="domain" description="Methylamine utilisation protein MauE" evidence="9">
    <location>
        <begin position="10"/>
        <end position="137"/>
    </location>
</feature>
<evidence type="ECO:0000256" key="4">
    <source>
        <dbReference type="ARBA" id="ARBA00019078"/>
    </source>
</evidence>
<evidence type="ECO:0000259" key="9">
    <source>
        <dbReference type="Pfam" id="PF07291"/>
    </source>
</evidence>
<feature type="transmembrane region" description="Helical" evidence="8">
    <location>
        <begin position="12"/>
        <end position="28"/>
    </location>
</feature>
<evidence type="ECO:0000256" key="2">
    <source>
        <dbReference type="ARBA" id="ARBA00004141"/>
    </source>
</evidence>
<evidence type="ECO:0000313" key="10">
    <source>
        <dbReference type="EMBL" id="SHM27047.1"/>
    </source>
</evidence>
<dbReference type="STRING" id="53463.SAMN05444389_10656"/>
<dbReference type="EMBL" id="FRCK01000006">
    <property type="protein sequence ID" value="SHM27047.1"/>
    <property type="molecule type" value="Genomic_DNA"/>
</dbReference>
<dbReference type="AlphaFoldDB" id="A0A1M7HFX0"/>
<dbReference type="RefSeq" id="WP_073066404.1">
    <property type="nucleotide sequence ID" value="NZ_FRCK01000006.1"/>
</dbReference>
<name>A0A1M7HFX0_9RHOB</name>
<evidence type="ECO:0000313" key="11">
    <source>
        <dbReference type="Proteomes" id="UP000184444"/>
    </source>
</evidence>
<organism evidence="10 11">
    <name type="scientific">Paracoccus solventivorans</name>
    <dbReference type="NCBI Taxonomy" id="53463"/>
    <lineage>
        <taxon>Bacteria</taxon>
        <taxon>Pseudomonadati</taxon>
        <taxon>Pseudomonadota</taxon>
        <taxon>Alphaproteobacteria</taxon>
        <taxon>Rhodobacterales</taxon>
        <taxon>Paracoccaceae</taxon>
        <taxon>Paracoccus</taxon>
    </lineage>
</organism>
<evidence type="ECO:0000256" key="7">
    <source>
        <dbReference type="ARBA" id="ARBA00023136"/>
    </source>
</evidence>
<proteinExistence type="predicted"/>
<dbReference type="GO" id="GO:0016020">
    <property type="term" value="C:membrane"/>
    <property type="evidence" value="ECO:0007669"/>
    <property type="project" value="UniProtKB-SubCell"/>
</dbReference>
<evidence type="ECO:0000256" key="3">
    <source>
        <dbReference type="ARBA" id="ARBA00004856"/>
    </source>
</evidence>
<dbReference type="GO" id="GO:0030416">
    <property type="term" value="P:methylamine metabolic process"/>
    <property type="evidence" value="ECO:0007669"/>
    <property type="project" value="InterPro"/>
</dbReference>
<gene>
    <name evidence="10" type="ORF">SAMN05444389_10656</name>
</gene>